<protein>
    <submittedName>
        <fullName evidence="10">Methyl-accepting chemotaxis protein</fullName>
    </submittedName>
</protein>
<dbReference type="PROSITE" id="PS50111">
    <property type="entry name" value="CHEMOTAXIS_TRANSDUC_2"/>
    <property type="match status" value="1"/>
</dbReference>
<dbReference type="EMBL" id="JBHUME010000007">
    <property type="protein sequence ID" value="MFD2612634.1"/>
    <property type="molecule type" value="Genomic_DNA"/>
</dbReference>
<dbReference type="SUPFAM" id="SSF58104">
    <property type="entry name" value="Methyl-accepting chemotaxis protein (MCP) signaling domain"/>
    <property type="match status" value="1"/>
</dbReference>
<dbReference type="Gene3D" id="3.30.450.20">
    <property type="entry name" value="PAS domain"/>
    <property type="match status" value="1"/>
</dbReference>
<keyword evidence="7" id="KW-1133">Transmembrane helix</keyword>
<proteinExistence type="inferred from homology"/>
<feature type="domain" description="HAMP" evidence="9">
    <location>
        <begin position="348"/>
        <end position="400"/>
    </location>
</feature>
<comment type="caution">
    <text evidence="10">The sequence shown here is derived from an EMBL/GenBank/DDBJ whole genome shotgun (WGS) entry which is preliminary data.</text>
</comment>
<dbReference type="Pfam" id="PF00015">
    <property type="entry name" value="MCPsignal"/>
    <property type="match status" value="1"/>
</dbReference>
<evidence type="ECO:0000256" key="5">
    <source>
        <dbReference type="ARBA" id="ARBA00029447"/>
    </source>
</evidence>
<evidence type="ECO:0000256" key="2">
    <source>
        <dbReference type="ARBA" id="ARBA00022475"/>
    </source>
</evidence>
<dbReference type="PANTHER" id="PTHR32089">
    <property type="entry name" value="METHYL-ACCEPTING CHEMOTAXIS PROTEIN MCPB"/>
    <property type="match status" value="1"/>
</dbReference>
<evidence type="ECO:0000313" key="10">
    <source>
        <dbReference type="EMBL" id="MFD2612634.1"/>
    </source>
</evidence>
<gene>
    <name evidence="10" type="ORF">ACFSUF_09385</name>
</gene>
<dbReference type="CDD" id="cd06225">
    <property type="entry name" value="HAMP"/>
    <property type="match status" value="1"/>
</dbReference>
<sequence>MIRKGNKSLTEKQSAAAGTARILSKGRIDLQGMKLGNPLKSVGMRISLVLIFSTLVFVFAVGLTSYKISADIIKSKVAESNESAITQASGKLDLILKGYEELSMQLFLDTDIQAALASITGSSTEDYEKFEYTTKLDKKMQGMLLSDQKIAAIHFETMNGAKVFSTSSGLNEEIRKKPWYKEVHDGNGKLVWLATELKGYGGLGTAPTFGLGRVLKNVNTGDSQYLMVIELFSKKLEEEVASLKGSSGSTVRLVAADNTILASSTKEELLKKSDIPLPKDLSKHNKGNFNQNKRLVVYNKLATAPWLLESSIPDAELVKDTKKIWNFTLLIAAAAALVACLVGYIMAKLIGGPLNEMKNLMSAGEQGDLTVRTSIKRSDEIGALGYSFNQMMDKITQLVKQTNGSAQDVLHTAQELSTASRTTAVSAREISIATEEIANGASSLAVEAERGNDITFSIGNQMKAVMDANGRMGDSAREVRENSEQGARSMSELITKTSATEEMTRSMLQKVEKLKSSAQSIRKILDLLNNITKQTNILSLNATIEASRAGAAGKGFMVVADEIRNLADQSRQSIEVVGQITETIQHEVDETVGALSAAYPMFQEQIVSVKEADQIFRTVNTQMSEFIASLGNATESIQALNETQGVLSEAMSNVSAVAQQSSATSEEVASLSSEQLNIGEGLVKLSEKLENVSTELKEQLSRFRTE</sequence>
<feature type="transmembrane region" description="Helical" evidence="7">
    <location>
        <begin position="42"/>
        <end position="66"/>
    </location>
</feature>
<evidence type="ECO:0000313" key="11">
    <source>
        <dbReference type="Proteomes" id="UP001597541"/>
    </source>
</evidence>
<evidence type="ECO:0000259" key="8">
    <source>
        <dbReference type="PROSITE" id="PS50111"/>
    </source>
</evidence>
<keyword evidence="11" id="KW-1185">Reference proteome</keyword>
<dbReference type="Pfam" id="PF00672">
    <property type="entry name" value="HAMP"/>
    <property type="match status" value="1"/>
</dbReference>
<evidence type="ECO:0000259" key="9">
    <source>
        <dbReference type="PROSITE" id="PS50885"/>
    </source>
</evidence>
<dbReference type="RefSeq" id="WP_377602342.1">
    <property type="nucleotide sequence ID" value="NZ_JBHUME010000007.1"/>
</dbReference>
<keyword evidence="2" id="KW-1003">Cell membrane</keyword>
<keyword evidence="7" id="KW-0812">Transmembrane</keyword>
<accession>A0ABW5PDV6</accession>
<comment type="similarity">
    <text evidence="5">Belongs to the methyl-accepting chemotaxis (MCP) protein family.</text>
</comment>
<evidence type="ECO:0000256" key="7">
    <source>
        <dbReference type="SAM" id="Phobius"/>
    </source>
</evidence>
<evidence type="ECO:0000256" key="4">
    <source>
        <dbReference type="ARBA" id="ARBA00023224"/>
    </source>
</evidence>
<evidence type="ECO:0000256" key="3">
    <source>
        <dbReference type="ARBA" id="ARBA00023136"/>
    </source>
</evidence>
<feature type="domain" description="Methyl-accepting transducer" evidence="8">
    <location>
        <begin position="419"/>
        <end position="669"/>
    </location>
</feature>
<dbReference type="PROSITE" id="PS50885">
    <property type="entry name" value="HAMP"/>
    <property type="match status" value="1"/>
</dbReference>
<evidence type="ECO:0000256" key="1">
    <source>
        <dbReference type="ARBA" id="ARBA00004236"/>
    </source>
</evidence>
<reference evidence="11" key="1">
    <citation type="journal article" date="2019" name="Int. J. Syst. Evol. Microbiol.">
        <title>The Global Catalogue of Microorganisms (GCM) 10K type strain sequencing project: providing services to taxonomists for standard genome sequencing and annotation.</title>
        <authorList>
            <consortium name="The Broad Institute Genomics Platform"/>
            <consortium name="The Broad Institute Genome Sequencing Center for Infectious Disease"/>
            <person name="Wu L."/>
            <person name="Ma J."/>
        </authorList>
    </citation>
    <scope>NUCLEOTIDE SEQUENCE [LARGE SCALE GENOMIC DNA]</scope>
    <source>
        <strain evidence="11">KCTC 3950</strain>
    </source>
</reference>
<dbReference type="InterPro" id="IPR003660">
    <property type="entry name" value="HAMP_dom"/>
</dbReference>
<name>A0ABW5PDV6_9BACL</name>
<dbReference type="SMART" id="SM00304">
    <property type="entry name" value="HAMP"/>
    <property type="match status" value="1"/>
</dbReference>
<keyword evidence="3 7" id="KW-0472">Membrane</keyword>
<evidence type="ECO:0000256" key="6">
    <source>
        <dbReference type="PROSITE-ProRule" id="PRU00284"/>
    </source>
</evidence>
<dbReference type="Proteomes" id="UP001597541">
    <property type="component" value="Unassembled WGS sequence"/>
</dbReference>
<dbReference type="InterPro" id="IPR004089">
    <property type="entry name" value="MCPsignal_dom"/>
</dbReference>
<dbReference type="CDD" id="cd18774">
    <property type="entry name" value="PDC2_HK_sensor"/>
    <property type="match status" value="1"/>
</dbReference>
<keyword evidence="4 6" id="KW-0807">Transducer</keyword>
<comment type="subcellular location">
    <subcellularLocation>
        <location evidence="1">Cell membrane</location>
    </subcellularLocation>
</comment>
<organism evidence="10 11">
    <name type="scientific">Paenibacillus gansuensis</name>
    <dbReference type="NCBI Taxonomy" id="306542"/>
    <lineage>
        <taxon>Bacteria</taxon>
        <taxon>Bacillati</taxon>
        <taxon>Bacillota</taxon>
        <taxon>Bacilli</taxon>
        <taxon>Bacillales</taxon>
        <taxon>Paenibacillaceae</taxon>
        <taxon>Paenibacillus</taxon>
    </lineage>
</organism>
<feature type="transmembrane region" description="Helical" evidence="7">
    <location>
        <begin position="327"/>
        <end position="347"/>
    </location>
</feature>
<dbReference type="SMART" id="SM00283">
    <property type="entry name" value="MA"/>
    <property type="match status" value="1"/>
</dbReference>
<dbReference type="Gene3D" id="1.10.287.950">
    <property type="entry name" value="Methyl-accepting chemotaxis protein"/>
    <property type="match status" value="1"/>
</dbReference>
<dbReference type="PANTHER" id="PTHR32089:SF112">
    <property type="entry name" value="LYSOZYME-LIKE PROTEIN-RELATED"/>
    <property type="match status" value="1"/>
</dbReference>